<dbReference type="Pfam" id="PF00717">
    <property type="entry name" value="Peptidase_S24"/>
    <property type="match status" value="1"/>
</dbReference>
<dbReference type="OrthoDB" id="9787787at2"/>
<dbReference type="Proteomes" id="UP000321580">
    <property type="component" value="Unassembled WGS sequence"/>
</dbReference>
<proteinExistence type="predicted"/>
<feature type="domain" description="Peptidase S24/S26A/S26B/S26C" evidence="1">
    <location>
        <begin position="46"/>
        <end position="117"/>
    </location>
</feature>
<dbReference type="SUPFAM" id="SSF51306">
    <property type="entry name" value="LexA/Signal peptidase"/>
    <property type="match status" value="1"/>
</dbReference>
<organism evidence="2 3">
    <name type="scientific">Phaeodactylibacter luteus</name>
    <dbReference type="NCBI Taxonomy" id="1564516"/>
    <lineage>
        <taxon>Bacteria</taxon>
        <taxon>Pseudomonadati</taxon>
        <taxon>Bacteroidota</taxon>
        <taxon>Saprospiria</taxon>
        <taxon>Saprospirales</taxon>
        <taxon>Haliscomenobacteraceae</taxon>
        <taxon>Phaeodactylibacter</taxon>
    </lineage>
</organism>
<dbReference type="InterPro" id="IPR015927">
    <property type="entry name" value="Peptidase_S24_S26A/B/C"/>
</dbReference>
<dbReference type="EMBL" id="VOOR01000027">
    <property type="protein sequence ID" value="TXB62577.1"/>
    <property type="molecule type" value="Genomic_DNA"/>
</dbReference>
<accession>A0A5C6RK12</accession>
<protein>
    <submittedName>
        <fullName evidence="2">LexA family transcriptional regulator</fullName>
    </submittedName>
</protein>
<dbReference type="CDD" id="cd06529">
    <property type="entry name" value="S24_LexA-like"/>
    <property type="match status" value="1"/>
</dbReference>
<name>A0A5C6RK12_9BACT</name>
<evidence type="ECO:0000313" key="3">
    <source>
        <dbReference type="Proteomes" id="UP000321580"/>
    </source>
</evidence>
<comment type="caution">
    <text evidence="2">The sequence shown here is derived from an EMBL/GenBank/DDBJ whole genome shotgun (WGS) entry which is preliminary data.</text>
</comment>
<dbReference type="AlphaFoldDB" id="A0A5C6RK12"/>
<sequence length="144" mass="16302">MVKLMAFEDFQTVPVVMQRDMTPYLQVEASDGKSFPLPGEEYHFIRLDLSRALIRHPAQTFFVQICADNLAEAGYLPGSIAVVDREVSPRNRDVALVFLEGEFLLKRLFLKEEEVILEDNEGVLAVEPDMGFNIWGVVKDVLEG</sequence>
<evidence type="ECO:0000313" key="2">
    <source>
        <dbReference type="EMBL" id="TXB62577.1"/>
    </source>
</evidence>
<evidence type="ECO:0000259" key="1">
    <source>
        <dbReference type="Pfam" id="PF00717"/>
    </source>
</evidence>
<dbReference type="InterPro" id="IPR036286">
    <property type="entry name" value="LexA/Signal_pep-like_sf"/>
</dbReference>
<dbReference type="PANTHER" id="PTHR33516">
    <property type="entry name" value="LEXA REPRESSOR"/>
    <property type="match status" value="1"/>
</dbReference>
<dbReference type="PANTHER" id="PTHR33516:SF2">
    <property type="entry name" value="LEXA REPRESSOR-RELATED"/>
    <property type="match status" value="1"/>
</dbReference>
<dbReference type="InterPro" id="IPR039418">
    <property type="entry name" value="LexA-like"/>
</dbReference>
<dbReference type="InterPro" id="IPR050077">
    <property type="entry name" value="LexA_repressor"/>
</dbReference>
<dbReference type="RefSeq" id="WP_147168025.1">
    <property type="nucleotide sequence ID" value="NZ_VOOR01000027.1"/>
</dbReference>
<dbReference type="Gene3D" id="2.10.109.10">
    <property type="entry name" value="Umud Fragment, subunit A"/>
    <property type="match status" value="1"/>
</dbReference>
<reference evidence="2 3" key="1">
    <citation type="submission" date="2019-08" db="EMBL/GenBank/DDBJ databases">
        <title>Genome of Phaeodactylibacter luteus.</title>
        <authorList>
            <person name="Bowman J.P."/>
        </authorList>
    </citation>
    <scope>NUCLEOTIDE SEQUENCE [LARGE SCALE GENOMIC DNA]</scope>
    <source>
        <strain evidence="2 3">KCTC 42180</strain>
    </source>
</reference>
<gene>
    <name evidence="2" type="ORF">FRY97_13240</name>
</gene>
<keyword evidence="3" id="KW-1185">Reference proteome</keyword>